<feature type="domain" description="PRC-barrel" evidence="1">
    <location>
        <begin position="5"/>
        <end position="78"/>
    </location>
</feature>
<reference evidence="2" key="1">
    <citation type="journal article" date="2021" name="PeerJ">
        <title>Extensive microbial diversity within the chicken gut microbiome revealed by metagenomics and culture.</title>
        <authorList>
            <person name="Gilroy R."/>
            <person name="Ravi A."/>
            <person name="Getino M."/>
            <person name="Pursley I."/>
            <person name="Horton D.L."/>
            <person name="Alikhan N.F."/>
            <person name="Baker D."/>
            <person name="Gharbi K."/>
            <person name="Hall N."/>
            <person name="Watson M."/>
            <person name="Adriaenssens E.M."/>
            <person name="Foster-Nyarko E."/>
            <person name="Jarju S."/>
            <person name="Secka A."/>
            <person name="Antonio M."/>
            <person name="Oren A."/>
            <person name="Chaudhuri R.R."/>
            <person name="La Ragione R."/>
            <person name="Hildebrand F."/>
            <person name="Pallen M.J."/>
        </authorList>
    </citation>
    <scope>NUCLEOTIDE SEQUENCE</scope>
    <source>
        <strain evidence="2">CHK191-13928</strain>
    </source>
</reference>
<evidence type="ECO:0000259" key="1">
    <source>
        <dbReference type="Pfam" id="PF05239"/>
    </source>
</evidence>
<dbReference type="PANTHER" id="PTHR40061:SF1">
    <property type="entry name" value="SPORULATION PROTEIN YLMC-RELATED"/>
    <property type="match status" value="1"/>
</dbReference>
<sequence length="83" mass="9505">MKFLELRQKDVINCNTGEKLGFVIDLEFEPKSGCITCLIVPRIGKGIRCFGRNQVFRIPYKCVVRIGRDTVLVDIDEKQCLKS</sequence>
<evidence type="ECO:0000313" key="2">
    <source>
        <dbReference type="EMBL" id="HIX66797.1"/>
    </source>
</evidence>
<dbReference type="EMBL" id="DXEM01000005">
    <property type="protein sequence ID" value="HIX66797.1"/>
    <property type="molecule type" value="Genomic_DNA"/>
</dbReference>
<dbReference type="Proteomes" id="UP000886721">
    <property type="component" value="Unassembled WGS sequence"/>
</dbReference>
<dbReference type="InterPro" id="IPR011033">
    <property type="entry name" value="PRC_barrel-like_sf"/>
</dbReference>
<dbReference type="SUPFAM" id="SSF50346">
    <property type="entry name" value="PRC-barrel domain"/>
    <property type="match status" value="1"/>
</dbReference>
<accession>A0A9D1WTB2</accession>
<gene>
    <name evidence="2" type="ORF">H9735_01575</name>
</gene>
<dbReference type="AlphaFoldDB" id="A0A9D1WTB2"/>
<dbReference type="InterPro" id="IPR014238">
    <property type="entry name" value="Spore_YlmC/YmxH"/>
</dbReference>
<dbReference type="InterPro" id="IPR027275">
    <property type="entry name" value="PRC-brl_dom"/>
</dbReference>
<comment type="caution">
    <text evidence="2">The sequence shown here is derived from an EMBL/GenBank/DDBJ whole genome shotgun (WGS) entry which is preliminary data.</text>
</comment>
<dbReference type="Gene3D" id="2.30.30.240">
    <property type="entry name" value="PRC-barrel domain"/>
    <property type="match status" value="1"/>
</dbReference>
<name>A0A9D1WTB2_9FIRM</name>
<evidence type="ECO:0000313" key="3">
    <source>
        <dbReference type="Proteomes" id="UP000886721"/>
    </source>
</evidence>
<protein>
    <submittedName>
        <fullName evidence="2">YlmC/YmxH family sporulation protein</fullName>
    </submittedName>
</protein>
<reference evidence="2" key="2">
    <citation type="submission" date="2021-04" db="EMBL/GenBank/DDBJ databases">
        <authorList>
            <person name="Gilroy R."/>
        </authorList>
    </citation>
    <scope>NUCLEOTIDE SEQUENCE</scope>
    <source>
        <strain evidence="2">CHK191-13928</strain>
    </source>
</reference>
<dbReference type="Pfam" id="PF05239">
    <property type="entry name" value="PRC"/>
    <property type="match status" value="1"/>
</dbReference>
<organism evidence="2 3">
    <name type="scientific">Candidatus Anaerostipes excrementavium</name>
    <dbReference type="NCBI Taxonomy" id="2838463"/>
    <lineage>
        <taxon>Bacteria</taxon>
        <taxon>Bacillati</taxon>
        <taxon>Bacillota</taxon>
        <taxon>Clostridia</taxon>
        <taxon>Lachnospirales</taxon>
        <taxon>Lachnospiraceae</taxon>
        <taxon>Anaerostipes</taxon>
    </lineage>
</organism>
<proteinExistence type="predicted"/>
<dbReference type="PANTHER" id="PTHR40061">
    <property type="entry name" value="SPORULATION PROTEIN YLMC-RELATED"/>
    <property type="match status" value="1"/>
</dbReference>
<dbReference type="NCBIfam" id="TIGR02888">
    <property type="entry name" value="spore_YlmC_YmxH"/>
    <property type="match status" value="1"/>
</dbReference>